<dbReference type="AlphaFoldDB" id="A0A6J6P5V8"/>
<name>A0A6J6P5V8_9ZZZZ</name>
<dbReference type="PANTHER" id="PTHR43877">
    <property type="entry name" value="AMINOALKYLPHOSPHONATE N-ACETYLTRANSFERASE-RELATED-RELATED"/>
    <property type="match status" value="1"/>
</dbReference>
<dbReference type="PROSITE" id="PS51186">
    <property type="entry name" value="GNAT"/>
    <property type="match status" value="1"/>
</dbReference>
<organism evidence="4">
    <name type="scientific">freshwater metagenome</name>
    <dbReference type="NCBI Taxonomy" id="449393"/>
    <lineage>
        <taxon>unclassified sequences</taxon>
        <taxon>metagenomes</taxon>
        <taxon>ecological metagenomes</taxon>
    </lineage>
</organism>
<dbReference type="CDD" id="cd04301">
    <property type="entry name" value="NAT_SF"/>
    <property type="match status" value="1"/>
</dbReference>
<evidence type="ECO:0000256" key="2">
    <source>
        <dbReference type="ARBA" id="ARBA00023315"/>
    </source>
</evidence>
<dbReference type="InterPro" id="IPR000182">
    <property type="entry name" value="GNAT_dom"/>
</dbReference>
<evidence type="ECO:0000313" key="4">
    <source>
        <dbReference type="EMBL" id="CAB4694207.1"/>
    </source>
</evidence>
<evidence type="ECO:0000259" key="3">
    <source>
        <dbReference type="PROSITE" id="PS51186"/>
    </source>
</evidence>
<proteinExistence type="predicted"/>
<reference evidence="4" key="1">
    <citation type="submission" date="2020-05" db="EMBL/GenBank/DDBJ databases">
        <authorList>
            <person name="Chiriac C."/>
            <person name="Salcher M."/>
            <person name="Ghai R."/>
            <person name="Kavagutti S V."/>
        </authorList>
    </citation>
    <scope>NUCLEOTIDE SEQUENCE</scope>
</reference>
<evidence type="ECO:0000256" key="1">
    <source>
        <dbReference type="ARBA" id="ARBA00022679"/>
    </source>
</evidence>
<dbReference type="GO" id="GO:0016747">
    <property type="term" value="F:acyltransferase activity, transferring groups other than amino-acyl groups"/>
    <property type="evidence" value="ECO:0007669"/>
    <property type="project" value="InterPro"/>
</dbReference>
<dbReference type="InterPro" id="IPR050832">
    <property type="entry name" value="Bact_Acetyltransf"/>
</dbReference>
<feature type="domain" description="N-acetyltransferase" evidence="3">
    <location>
        <begin position="4"/>
        <end position="172"/>
    </location>
</feature>
<keyword evidence="1" id="KW-0808">Transferase</keyword>
<dbReference type="SUPFAM" id="SSF55729">
    <property type="entry name" value="Acyl-CoA N-acyltransferases (Nat)"/>
    <property type="match status" value="1"/>
</dbReference>
<protein>
    <submittedName>
        <fullName evidence="4">Unannotated protein</fullName>
    </submittedName>
</protein>
<dbReference type="InterPro" id="IPR016181">
    <property type="entry name" value="Acyl_CoA_acyltransferase"/>
</dbReference>
<accession>A0A6J6P5V8</accession>
<keyword evidence="2" id="KW-0012">Acyltransferase</keyword>
<dbReference type="Gene3D" id="3.40.630.30">
    <property type="match status" value="1"/>
</dbReference>
<gene>
    <name evidence="4" type="ORF">UFOPK2399_00914</name>
</gene>
<dbReference type="EMBL" id="CAEZXP010000002">
    <property type="protein sequence ID" value="CAB4694207.1"/>
    <property type="molecule type" value="Genomic_DNA"/>
</dbReference>
<sequence>MARHSIRQATLADCDALASFIAEAWVAAYATVLPRPMKAPGSNPGDWQTYFASRPAEDRVWLAAARGGRIAGYARTGPARDDDLARRPGERWAELVSHYTDPGALREGTGTTLLGRVSDDLTTRGYTSLALWQFVGNPVAAAFYERRGLPLDGARRASRFGVDEVRRTATLPLVDPTLAR</sequence>
<dbReference type="Pfam" id="PF00583">
    <property type="entry name" value="Acetyltransf_1"/>
    <property type="match status" value="1"/>
</dbReference>